<keyword evidence="2" id="KW-1185">Reference proteome</keyword>
<comment type="caution">
    <text evidence="1">The sequence shown here is derived from an EMBL/GenBank/DDBJ whole genome shotgun (WGS) entry which is preliminary data.</text>
</comment>
<organism evidence="1 2">
    <name type="scientific">Racocetra persica</name>
    <dbReference type="NCBI Taxonomy" id="160502"/>
    <lineage>
        <taxon>Eukaryota</taxon>
        <taxon>Fungi</taxon>
        <taxon>Fungi incertae sedis</taxon>
        <taxon>Mucoromycota</taxon>
        <taxon>Glomeromycotina</taxon>
        <taxon>Glomeromycetes</taxon>
        <taxon>Diversisporales</taxon>
        <taxon>Gigasporaceae</taxon>
        <taxon>Racocetra</taxon>
    </lineage>
</organism>
<gene>
    <name evidence="1" type="ORF">RPERSI_LOCUS32398</name>
</gene>
<proteinExistence type="predicted"/>
<feature type="non-terminal residue" evidence="1">
    <location>
        <position position="1"/>
    </location>
</feature>
<sequence length="56" mass="6353">DKPAPNWTRFVCVSDTHNKVSLKTYHVPEGDVLHLTEVGKLDQIKTAVCWIKSLPH</sequence>
<reference evidence="1" key="1">
    <citation type="submission" date="2021-06" db="EMBL/GenBank/DDBJ databases">
        <authorList>
            <person name="Kallberg Y."/>
            <person name="Tangrot J."/>
            <person name="Rosling A."/>
        </authorList>
    </citation>
    <scope>NUCLEOTIDE SEQUENCE</scope>
    <source>
        <strain evidence="1">MA461A</strain>
    </source>
</reference>
<dbReference type="EMBL" id="CAJVQC010134895">
    <property type="protein sequence ID" value="CAG8842609.1"/>
    <property type="molecule type" value="Genomic_DNA"/>
</dbReference>
<evidence type="ECO:0000313" key="1">
    <source>
        <dbReference type="EMBL" id="CAG8842609.1"/>
    </source>
</evidence>
<name>A0ACA9SP52_9GLOM</name>
<evidence type="ECO:0000313" key="2">
    <source>
        <dbReference type="Proteomes" id="UP000789920"/>
    </source>
</evidence>
<accession>A0ACA9SP52</accession>
<feature type="non-terminal residue" evidence="1">
    <location>
        <position position="56"/>
    </location>
</feature>
<dbReference type="Proteomes" id="UP000789920">
    <property type="component" value="Unassembled WGS sequence"/>
</dbReference>
<protein>
    <submittedName>
        <fullName evidence="1">8425_t:CDS:1</fullName>
    </submittedName>
</protein>